<dbReference type="Proteomes" id="UP001141327">
    <property type="component" value="Unassembled WGS sequence"/>
</dbReference>
<dbReference type="SUPFAM" id="SSF57850">
    <property type="entry name" value="RING/U-box"/>
    <property type="match status" value="1"/>
</dbReference>
<organism evidence="13 14">
    <name type="scientific">Paratrimastix pyriformis</name>
    <dbReference type="NCBI Taxonomy" id="342808"/>
    <lineage>
        <taxon>Eukaryota</taxon>
        <taxon>Metamonada</taxon>
        <taxon>Preaxostyla</taxon>
        <taxon>Paratrimastigidae</taxon>
        <taxon>Paratrimastix</taxon>
    </lineage>
</organism>
<dbReference type="PROSITE" id="PS50089">
    <property type="entry name" value="ZF_RING_2"/>
    <property type="match status" value="1"/>
</dbReference>
<evidence type="ECO:0000256" key="3">
    <source>
        <dbReference type="ARBA" id="ARBA00004906"/>
    </source>
</evidence>
<dbReference type="InterPro" id="IPR024766">
    <property type="entry name" value="Znf_RING_H2"/>
</dbReference>
<feature type="region of interest" description="Disordered" evidence="11">
    <location>
        <begin position="1"/>
        <end position="47"/>
    </location>
</feature>
<gene>
    <name evidence="13" type="ORF">PAPYR_2897</name>
</gene>
<evidence type="ECO:0000256" key="4">
    <source>
        <dbReference type="ARBA" id="ARBA00022490"/>
    </source>
</evidence>
<name>A0ABQ8UNC1_9EUKA</name>
<comment type="caution">
    <text evidence="13">The sequence shown here is derived from an EMBL/GenBank/DDBJ whole genome shotgun (WGS) entry which is preliminary data.</text>
</comment>
<dbReference type="PANTHER" id="PTHR11210">
    <property type="entry name" value="RING BOX"/>
    <property type="match status" value="1"/>
</dbReference>
<keyword evidence="5" id="KW-0479">Metal-binding</keyword>
<proteinExistence type="predicted"/>
<evidence type="ECO:0000256" key="2">
    <source>
        <dbReference type="ARBA" id="ARBA00004496"/>
    </source>
</evidence>
<evidence type="ECO:0000256" key="5">
    <source>
        <dbReference type="ARBA" id="ARBA00022723"/>
    </source>
</evidence>
<dbReference type="InterPro" id="IPR001841">
    <property type="entry name" value="Znf_RING"/>
</dbReference>
<evidence type="ECO:0000256" key="10">
    <source>
        <dbReference type="PROSITE-ProRule" id="PRU00175"/>
    </source>
</evidence>
<feature type="domain" description="RING-type" evidence="12">
    <location>
        <begin position="80"/>
        <end position="123"/>
    </location>
</feature>
<evidence type="ECO:0000259" key="12">
    <source>
        <dbReference type="PROSITE" id="PS50089"/>
    </source>
</evidence>
<evidence type="ECO:0000256" key="1">
    <source>
        <dbReference type="ARBA" id="ARBA00004123"/>
    </source>
</evidence>
<keyword evidence="6 10" id="KW-0863">Zinc-finger</keyword>
<feature type="compositionally biased region" description="Basic and acidic residues" evidence="11">
    <location>
        <begin position="1"/>
        <end position="21"/>
    </location>
</feature>
<keyword evidence="14" id="KW-1185">Reference proteome</keyword>
<evidence type="ECO:0000256" key="7">
    <source>
        <dbReference type="ARBA" id="ARBA00022786"/>
    </source>
</evidence>
<accession>A0ABQ8UNC1</accession>
<dbReference type="InterPro" id="IPR051031">
    <property type="entry name" value="RING-box_E3_Ubiquitin_Ligase"/>
</dbReference>
<keyword evidence="4" id="KW-0963">Cytoplasm</keyword>
<comment type="subcellular location">
    <subcellularLocation>
        <location evidence="2">Cytoplasm</location>
    </subcellularLocation>
    <subcellularLocation>
        <location evidence="1">Nucleus</location>
    </subcellularLocation>
</comment>
<keyword evidence="9" id="KW-0539">Nucleus</keyword>
<evidence type="ECO:0000256" key="8">
    <source>
        <dbReference type="ARBA" id="ARBA00022833"/>
    </source>
</evidence>
<sequence>MEKEDAQPMEKEEEPEERKDEGDDAAEGEGETPKGRRGKKEKESSGPRFQIKKWNAVGLWSWDLQVDTCAICRNHLMELCIECQASQTQTEDCSVAWGTCNHAFHFHCISRWLKTRQACPLCNRDWEYQKYGK</sequence>
<dbReference type="CDD" id="cd16485">
    <property type="entry name" value="mRING-H2-C3H2C2D_RBX1"/>
    <property type="match status" value="1"/>
</dbReference>
<evidence type="ECO:0000313" key="13">
    <source>
        <dbReference type="EMBL" id="KAJ4460678.1"/>
    </source>
</evidence>
<dbReference type="SMART" id="SM00184">
    <property type="entry name" value="RING"/>
    <property type="match status" value="1"/>
</dbReference>
<dbReference type="Pfam" id="PF12678">
    <property type="entry name" value="zf-rbx1"/>
    <property type="match status" value="1"/>
</dbReference>
<keyword evidence="7" id="KW-0833">Ubl conjugation pathway</keyword>
<dbReference type="InterPro" id="IPR013083">
    <property type="entry name" value="Znf_RING/FYVE/PHD"/>
</dbReference>
<dbReference type="EMBL" id="JAPMOS010000011">
    <property type="protein sequence ID" value="KAJ4460678.1"/>
    <property type="molecule type" value="Genomic_DNA"/>
</dbReference>
<comment type="pathway">
    <text evidence="3">Protein modification; protein ubiquitination.</text>
</comment>
<evidence type="ECO:0000313" key="14">
    <source>
        <dbReference type="Proteomes" id="UP001141327"/>
    </source>
</evidence>
<dbReference type="Gene3D" id="3.30.40.10">
    <property type="entry name" value="Zinc/RING finger domain, C3HC4 (zinc finger)"/>
    <property type="match status" value="1"/>
</dbReference>
<evidence type="ECO:0000256" key="11">
    <source>
        <dbReference type="SAM" id="MobiDB-lite"/>
    </source>
</evidence>
<evidence type="ECO:0000256" key="6">
    <source>
        <dbReference type="ARBA" id="ARBA00022771"/>
    </source>
</evidence>
<reference evidence="13" key="1">
    <citation type="journal article" date="2022" name="bioRxiv">
        <title>Genomics of Preaxostyla Flagellates Illuminates Evolutionary Transitions and the Path Towards Mitochondrial Loss.</title>
        <authorList>
            <person name="Novak L.V.F."/>
            <person name="Treitli S.C."/>
            <person name="Pyrih J."/>
            <person name="Halakuc P."/>
            <person name="Pipaliya S.V."/>
            <person name="Vacek V."/>
            <person name="Brzon O."/>
            <person name="Soukal P."/>
            <person name="Eme L."/>
            <person name="Dacks J.B."/>
            <person name="Karnkowska A."/>
            <person name="Elias M."/>
            <person name="Hampl V."/>
        </authorList>
    </citation>
    <scope>NUCLEOTIDE SEQUENCE</scope>
    <source>
        <strain evidence="13">RCP-MX</strain>
    </source>
</reference>
<evidence type="ECO:0000256" key="9">
    <source>
        <dbReference type="ARBA" id="ARBA00023242"/>
    </source>
</evidence>
<keyword evidence="8" id="KW-0862">Zinc</keyword>
<protein>
    <submittedName>
        <fullName evidence="13">RING-box protein 1</fullName>
    </submittedName>
</protein>